<proteinExistence type="predicted"/>
<organism evidence="2 3">
    <name type="scientific">Geomonas terrae</name>
    <dbReference type="NCBI Taxonomy" id="2562681"/>
    <lineage>
        <taxon>Bacteria</taxon>
        <taxon>Pseudomonadati</taxon>
        <taxon>Thermodesulfobacteriota</taxon>
        <taxon>Desulfuromonadia</taxon>
        <taxon>Geobacterales</taxon>
        <taxon>Geobacteraceae</taxon>
        <taxon>Geomonas</taxon>
    </lineage>
</organism>
<dbReference type="Gene3D" id="3.40.50.1820">
    <property type="entry name" value="alpha/beta hydrolase"/>
    <property type="match status" value="1"/>
</dbReference>
<name>A0A4V3P061_9BACT</name>
<accession>A0A4V3P061</accession>
<dbReference type="EMBL" id="SRSC01000001">
    <property type="protein sequence ID" value="TGU74302.1"/>
    <property type="molecule type" value="Genomic_DNA"/>
</dbReference>
<dbReference type="PANTHER" id="PTHR43798">
    <property type="entry name" value="MONOACYLGLYCEROL LIPASE"/>
    <property type="match status" value="1"/>
</dbReference>
<reference evidence="2 3" key="1">
    <citation type="submission" date="2019-04" db="EMBL/GenBank/DDBJ databases">
        <title>Geobacter oryzae sp. nov., ferric-reducing bacteria isolated from paddy soil.</title>
        <authorList>
            <person name="Xu Z."/>
            <person name="Masuda Y."/>
            <person name="Itoh H."/>
            <person name="Senoo K."/>
        </authorList>
    </citation>
    <scope>NUCLEOTIDE SEQUENCE [LARGE SCALE GENOMIC DNA]</scope>
    <source>
        <strain evidence="2 3">Red111</strain>
    </source>
</reference>
<dbReference type="InterPro" id="IPR000639">
    <property type="entry name" value="Epox_hydrolase-like"/>
</dbReference>
<dbReference type="InterPro" id="IPR000073">
    <property type="entry name" value="AB_hydrolase_1"/>
</dbReference>
<evidence type="ECO:0000259" key="1">
    <source>
        <dbReference type="Pfam" id="PF00561"/>
    </source>
</evidence>
<dbReference type="PRINTS" id="PR00412">
    <property type="entry name" value="EPOXHYDRLASE"/>
</dbReference>
<dbReference type="RefSeq" id="WP_135868636.1">
    <property type="nucleotide sequence ID" value="NZ_SRSC01000001.1"/>
</dbReference>
<dbReference type="InterPro" id="IPR029058">
    <property type="entry name" value="AB_hydrolase_fold"/>
</dbReference>
<dbReference type="GO" id="GO:0016787">
    <property type="term" value="F:hydrolase activity"/>
    <property type="evidence" value="ECO:0007669"/>
    <property type="project" value="UniProtKB-KW"/>
</dbReference>
<sequence>MNCIVNDINIAYDEAGQGPAVLLIHGFPLNRQMWQPQLKPIANAGYRVIAPDLRGFGASDAPTGPYSMDLLADDMIALMDALKIDKTVIGGMSMGGYILMNLLERYPERVRAACFIATRSNADDEAGRERRKAMAAEAERLGANPIIKIFAELLFAAETSQESPALIARVTAWMRETRPQGLAGGLLGMSDRKDYTALLPTFKQPSLVIAGAEDRAAPAETAETLIHGLAGCRSKVIEKAGHMVNMEQPEIFNETMISFLKSLPE</sequence>
<protein>
    <submittedName>
        <fullName evidence="2">Alpha/beta hydrolase</fullName>
    </submittedName>
</protein>
<dbReference type="SUPFAM" id="SSF53474">
    <property type="entry name" value="alpha/beta-Hydrolases"/>
    <property type="match status" value="1"/>
</dbReference>
<dbReference type="Pfam" id="PF00561">
    <property type="entry name" value="Abhydrolase_1"/>
    <property type="match status" value="1"/>
</dbReference>
<dbReference type="InterPro" id="IPR050266">
    <property type="entry name" value="AB_hydrolase_sf"/>
</dbReference>
<comment type="caution">
    <text evidence="2">The sequence shown here is derived from an EMBL/GenBank/DDBJ whole genome shotgun (WGS) entry which is preliminary data.</text>
</comment>
<dbReference type="Proteomes" id="UP000306416">
    <property type="component" value="Unassembled WGS sequence"/>
</dbReference>
<dbReference type="PRINTS" id="PR00111">
    <property type="entry name" value="ABHYDROLASE"/>
</dbReference>
<feature type="domain" description="AB hydrolase-1" evidence="1">
    <location>
        <begin position="19"/>
        <end position="249"/>
    </location>
</feature>
<keyword evidence="3" id="KW-1185">Reference proteome</keyword>
<dbReference type="AlphaFoldDB" id="A0A4V3P061"/>
<gene>
    <name evidence="2" type="ORF">E4633_02205</name>
</gene>
<evidence type="ECO:0000313" key="2">
    <source>
        <dbReference type="EMBL" id="TGU74302.1"/>
    </source>
</evidence>
<keyword evidence="2" id="KW-0378">Hydrolase</keyword>
<evidence type="ECO:0000313" key="3">
    <source>
        <dbReference type="Proteomes" id="UP000306416"/>
    </source>
</evidence>